<dbReference type="EMBL" id="AK097509">
    <property type="protein sequence ID" value="BAC05080.1"/>
    <property type="molecule type" value="mRNA"/>
</dbReference>
<evidence type="ECO:0000256" key="1">
    <source>
        <dbReference type="SAM" id="MobiDB-lite"/>
    </source>
</evidence>
<reference evidence="2" key="1">
    <citation type="journal article" date="2004" name="Nat. Genet.">
        <title>Complete sequencing and characterization of 21,243 full-length human cDNAs.</title>
        <authorList>
            <person name="Ota T."/>
            <person name="Suzuki Y."/>
            <person name="Nishikawa T."/>
            <person name="Otsuki T."/>
            <person name="Sugiyama T."/>
            <person name="Irie R."/>
            <person name="Wakamatsu A."/>
            <person name="Hayashi K."/>
            <person name="Sato H."/>
            <person name="Nagai K."/>
            <person name="Kimura K."/>
            <person name="Makita H."/>
            <person name="Sekine M."/>
            <person name="Obayashi M."/>
            <person name="Nishi T."/>
            <person name="Shibahara T."/>
            <person name="Tanaka T."/>
            <person name="Ishii S."/>
            <person name="Yamamoto J."/>
            <person name="Saito K."/>
            <person name="Kawai Y."/>
            <person name="Isono Y."/>
            <person name="Nakamura Y."/>
            <person name="Nagahari K."/>
            <person name="Murakami K."/>
            <person name="Yasuda T."/>
            <person name="Iwayanagi T."/>
            <person name="Wagatsuma M."/>
            <person name="Shiratori A."/>
            <person name="Sudo H."/>
            <person name="Hosoiri T."/>
            <person name="Kaku Y."/>
            <person name="Kodaira H."/>
            <person name="Kondo H."/>
            <person name="Sugawara M."/>
            <person name="Takahashi M."/>
            <person name="Kanda K."/>
            <person name="Yokoi T."/>
            <person name="Furuya T."/>
            <person name="Kikkawa E."/>
            <person name="Omura Y."/>
            <person name="Abe K."/>
            <person name="Kamihara K."/>
            <person name="Katsuta N."/>
            <person name="Sato K."/>
            <person name="Tanikawa M."/>
            <person name="Yamazaki M."/>
            <person name="Ninomiya K."/>
            <person name="Ishibashi T."/>
            <person name="Yamashita H."/>
            <person name="Murakawa K."/>
            <person name="Fujimori K."/>
            <person name="Tanai H."/>
            <person name="Kimata M."/>
            <person name="Watanabe M."/>
            <person name="Hiraoka S."/>
            <person name="Chiba Y."/>
            <person name="Ishida S."/>
            <person name="Ono Y."/>
            <person name="Takiguchi S."/>
            <person name="Watanabe S."/>
            <person name="Yosida M."/>
            <person name="Hotuta T."/>
            <person name="Kusano J."/>
            <person name="Kanehori K."/>
            <person name="Takahashi-Fujii A."/>
            <person name="Hara H."/>
            <person name="Tanase T."/>
            <person name="Nomura Y."/>
            <person name="Togiya S."/>
            <person name="Komai F."/>
            <person name="Hara R."/>
            <person name="Takeuchi K."/>
            <person name="Arita M."/>
            <person name="Imose N."/>
            <person name="Musashino K."/>
            <person name="Yuuki H."/>
            <person name="Oshima A."/>
            <person name="Sasaki N."/>
            <person name="Aotsuka S."/>
            <person name="Yoshikawa Y."/>
            <person name="Matsunawa H."/>
            <person name="Ichihara T."/>
            <person name="Shiohata N."/>
            <person name="Sano S."/>
            <person name="Moriya S."/>
            <person name="Momiyama H."/>
            <person name="Satoh N."/>
            <person name="Takami S."/>
            <person name="Terashima Y."/>
            <person name="Suzuki O."/>
            <person name="Nakagawa S."/>
            <person name="Senoh A."/>
            <person name="Mizoguchi H."/>
            <person name="Goto Y."/>
            <person name="Shimizu F."/>
            <person name="Wakebe H."/>
            <person name="Hishigaki H."/>
            <person name="Watanabe T."/>
            <person name="Sugiyama A."/>
            <person name="Takemoto M."/>
            <person name="Kawakami B."/>
            <person name="Yamazaki M."/>
            <person name="Watanabe K."/>
            <person name="Kumagai A."/>
            <person name="Itakura S."/>
            <person name="Fukuzumi Y."/>
            <person name="Fujimori Y."/>
            <person name="Komiyama M."/>
            <person name="Tashiro H."/>
            <person name="Tanigami A."/>
            <person name="Fujiwara T."/>
            <person name="Ono T."/>
            <person name="Yamada K."/>
            <person name="Fujii Y."/>
            <person name="Ozaki K."/>
            <person name="Hirao M."/>
            <person name="Ohmori Y."/>
            <person name="Kawabata A."/>
            <person name="Hikiji T."/>
            <person name="Kobatake N."/>
            <person name="Inagaki H."/>
            <person name="Ikema Y."/>
            <person name="Okamoto S."/>
            <person name="Okitani R."/>
            <person name="Kawakami T."/>
            <person name="Noguchi S."/>
            <person name="Itoh T."/>
            <person name="Shigeta K."/>
            <person name="Senba T."/>
            <person name="Matsumura K."/>
            <person name="Nakajima Y."/>
            <person name="Mizuno T."/>
            <person name="Morinaga M."/>
            <person name="Sasaki M."/>
            <person name="Togashi T."/>
            <person name="Oyama M."/>
            <person name="Hata H."/>
            <person name="Watanabe M."/>
            <person name="Komatsu T."/>
            <person name="Mizushima-Sugano J."/>
            <person name="Satoh T."/>
            <person name="Shirai Y."/>
            <person name="Takahashi Y."/>
            <person name="Nakagawa K."/>
            <person name="Okumura K."/>
            <person name="Nagase T."/>
            <person name="Nomura N."/>
            <person name="Kikuchi H."/>
            <person name="Masuho Y."/>
            <person name="Yamashita R."/>
            <person name="Nakai K."/>
            <person name="Yada T."/>
            <person name="Nakamura Y."/>
            <person name="Ohara O."/>
            <person name="Isogai T."/>
            <person name="Sugano S."/>
        </authorList>
    </citation>
    <scope>NUCLEOTIDE SEQUENCE</scope>
    <source>
        <tissue evidence="2">Testis</tissue>
    </source>
</reference>
<proteinExistence type="evidence at transcript level"/>
<dbReference type="SMR" id="Q8N7Z6"/>
<organism evidence="2">
    <name type="scientific">Homo sapiens</name>
    <name type="common">Human</name>
    <dbReference type="NCBI Taxonomy" id="9606"/>
    <lineage>
        <taxon>Eukaryota</taxon>
        <taxon>Metazoa</taxon>
        <taxon>Chordata</taxon>
        <taxon>Craniata</taxon>
        <taxon>Vertebrata</taxon>
        <taxon>Euteleostomi</taxon>
        <taxon>Mammalia</taxon>
        <taxon>Eutheria</taxon>
        <taxon>Euarchontoglires</taxon>
        <taxon>Primates</taxon>
        <taxon>Haplorrhini</taxon>
        <taxon>Catarrhini</taxon>
        <taxon>Hominidae</taxon>
        <taxon>Homo</taxon>
    </lineage>
</organism>
<protein>
    <submittedName>
        <fullName evidence="2">cDNA FLJ40190 fis, clone TESTI2019228</fullName>
    </submittedName>
</protein>
<accession>Q8N7Z6</accession>
<sequence length="298" mass="33073">MKIHWPPLLFEWVFYLCMILRNHTLVMWRIIRKLSHSQCEKQVFKNSSCHLKAQHCIIGARYSQLFSLQGWAYLVVFRKTPKPGYAGLFAVCSMETGVARIKELGSAWLPDAHMAHTKHCAQTSSSITRNVTAECCWRWWREASRAQSHLDLGPGTSRCPTISPLPLPRMSTQRKRQGARDDCAGLGDPPENTQRTTREELLFCGTNDANASTNAQPEESGQINKVPDTALLGPVSNRPDINRCVETPGKLPGALGGWREAHGPAPGSRALPTPPHDPRRKHLTGPPGVQGVSRPVPV</sequence>
<dbReference type="AlphaFoldDB" id="Q8N7Z6"/>
<evidence type="ECO:0000313" key="2">
    <source>
        <dbReference type="EMBL" id="BAC05080.1"/>
    </source>
</evidence>
<feature type="region of interest" description="Disordered" evidence="1">
    <location>
        <begin position="257"/>
        <end position="298"/>
    </location>
</feature>
<name>Q8N7Z6_HUMAN</name>